<keyword evidence="4" id="KW-1185">Reference proteome</keyword>
<dbReference type="GO" id="GO:0016757">
    <property type="term" value="F:glycosyltransferase activity"/>
    <property type="evidence" value="ECO:0007669"/>
    <property type="project" value="TreeGrafter"/>
</dbReference>
<dbReference type="RefSeq" id="WP_054019169.1">
    <property type="nucleotide sequence ID" value="NZ_BBYR01000013.1"/>
</dbReference>
<feature type="compositionally biased region" description="Low complexity" evidence="1">
    <location>
        <begin position="400"/>
        <end position="417"/>
    </location>
</feature>
<comment type="caution">
    <text evidence="3">The sequence shown here is derived from an EMBL/GenBank/DDBJ whole genome shotgun (WGS) entry which is preliminary data.</text>
</comment>
<proteinExistence type="predicted"/>
<protein>
    <submittedName>
        <fullName evidence="3">Glycosyltransferase</fullName>
    </submittedName>
</protein>
<evidence type="ECO:0000256" key="1">
    <source>
        <dbReference type="SAM" id="MobiDB-lite"/>
    </source>
</evidence>
<reference evidence="3 4" key="2">
    <citation type="journal article" date="2016" name="Science">
        <title>A bacterium that degrades and assimilates poly(ethylene terephthalate).</title>
        <authorList>
            <person name="Yoshida S."/>
            <person name="Hiraga K."/>
            <person name="Takehana T."/>
            <person name="Taniguchi I."/>
            <person name="Yamaji H."/>
            <person name="Maeda Y."/>
            <person name="Toyohara K."/>
            <person name="Miyamoto K."/>
            <person name="Kimura Y."/>
            <person name="Oda K."/>
        </authorList>
    </citation>
    <scope>NUCLEOTIDE SEQUENCE [LARGE SCALE GENOMIC DNA]</scope>
    <source>
        <strain evidence="4">NBRC 110686 / TISTR 2288 / 201-F6</strain>
    </source>
</reference>
<dbReference type="EMBL" id="BBYR01000013">
    <property type="protein sequence ID" value="GAP35093.1"/>
    <property type="molecule type" value="Genomic_DNA"/>
</dbReference>
<dbReference type="PANTHER" id="PTHR21015:SF22">
    <property type="entry name" value="GLYCOSYLTRANSFERASE"/>
    <property type="match status" value="1"/>
</dbReference>
<gene>
    <name evidence="3" type="ORF">ISF6_0658</name>
</gene>
<dbReference type="Gene3D" id="3.40.50.2000">
    <property type="entry name" value="Glycogen Phosphorylase B"/>
    <property type="match status" value="2"/>
</dbReference>
<organism evidence="3 4">
    <name type="scientific">Piscinibacter sakaiensis</name>
    <name type="common">Ideonella sakaiensis</name>
    <dbReference type="NCBI Taxonomy" id="1547922"/>
    <lineage>
        <taxon>Bacteria</taxon>
        <taxon>Pseudomonadati</taxon>
        <taxon>Pseudomonadota</taxon>
        <taxon>Betaproteobacteria</taxon>
        <taxon>Burkholderiales</taxon>
        <taxon>Sphaerotilaceae</taxon>
        <taxon>Piscinibacter</taxon>
    </lineage>
</organism>
<dbReference type="Proteomes" id="UP000037660">
    <property type="component" value="Unassembled WGS sequence"/>
</dbReference>
<dbReference type="SUPFAM" id="SSF53756">
    <property type="entry name" value="UDP-Glycosyltransferase/glycogen phosphorylase"/>
    <property type="match status" value="1"/>
</dbReference>
<dbReference type="InterPro" id="IPR010610">
    <property type="entry name" value="EryCIII-like_C"/>
</dbReference>
<feature type="region of interest" description="Disordered" evidence="1">
    <location>
        <begin position="394"/>
        <end position="417"/>
    </location>
</feature>
<evidence type="ECO:0000313" key="4">
    <source>
        <dbReference type="Proteomes" id="UP000037660"/>
    </source>
</evidence>
<dbReference type="PANTHER" id="PTHR21015">
    <property type="entry name" value="UDP-N-ACETYLGLUCOSAMINE--N-ACETYLMURAMYL-(PENTAPEPTIDE) PYROPHOSPHORYL-UNDECAPRENOL N-ACETYLGLUCOSAMINE TRANSFERASE 1"/>
    <property type="match status" value="1"/>
</dbReference>
<dbReference type="AlphaFoldDB" id="A0A0K8NXJ2"/>
<feature type="domain" description="Erythromycin biosynthesis protein CIII-like C-terminal" evidence="2">
    <location>
        <begin position="295"/>
        <end position="383"/>
    </location>
</feature>
<accession>A0A0K8NXJ2</accession>
<evidence type="ECO:0000259" key="2">
    <source>
        <dbReference type="Pfam" id="PF06722"/>
    </source>
</evidence>
<sequence length="436" mass="44963">MARLLLAWELGGGLGHAQALTALADALLRRGHAVDLAWKDLSVAGAVLGERLRHPRLRLWPAPVWTATLANMPEPANHAELLFRAGYLDAGRLAGLARGWRTLLEATGPALLVADHAPTALLAARGQPLRRLLFGNGFCIPPAEGPWPAFREWETPAPAQRLAAAETRVQRVCDAVLAGLGEPPLPSLAALYAADERVLLGWPELDPLRPWRGRGPQEGRHWGLPASPPGGAAPGWPDGEGPRVLGYLRATHPAAAPALGALQAGPARSLVYLDGVTPEDAQRLDTPWLRVSAEPIDLAAALPQAQAFVGMAGAGTTLAALSAGVPVVLLPMQAEQLLFARRVVAAGAGVLLWPQEVAAGLGRAVAAVLGSPGFADAVRALAACQRAVAGTGTGTELHAGRPGAPAAAGAAPAADGGPEDPVIAAIARRCEALLEN</sequence>
<reference evidence="4" key="1">
    <citation type="submission" date="2015-07" db="EMBL/GenBank/DDBJ databases">
        <title>Discovery of a poly(ethylene terephthalate assimilation.</title>
        <authorList>
            <person name="Yoshida S."/>
            <person name="Hiraga K."/>
            <person name="Takehana T."/>
            <person name="Taniguchi I."/>
            <person name="Yamaji H."/>
            <person name="Maeda Y."/>
            <person name="Toyohara K."/>
            <person name="Miyamoto K."/>
            <person name="Kimura Y."/>
            <person name="Oda K."/>
        </authorList>
    </citation>
    <scope>NUCLEOTIDE SEQUENCE [LARGE SCALE GENOMIC DNA]</scope>
    <source>
        <strain evidence="4">NBRC 110686 / TISTR 2288 / 201-F6</strain>
    </source>
</reference>
<name>A0A0K8NXJ2_PISS1</name>
<dbReference type="Pfam" id="PF06722">
    <property type="entry name" value="EryCIII-like_C"/>
    <property type="match status" value="1"/>
</dbReference>
<dbReference type="STRING" id="1547922.ISF6_0658"/>
<evidence type="ECO:0000313" key="3">
    <source>
        <dbReference type="EMBL" id="GAP35093.1"/>
    </source>
</evidence>
<keyword evidence="3" id="KW-0808">Transferase</keyword>
<dbReference type="OrthoDB" id="271062at2"/>